<accession>A0A8H4R905</accession>
<name>A0A8H4R905_9HELO</name>
<dbReference type="AlphaFoldDB" id="A0A8H4R905"/>
<dbReference type="EMBL" id="JAAMPI010001651">
    <property type="protein sequence ID" value="KAF4624459.1"/>
    <property type="molecule type" value="Genomic_DNA"/>
</dbReference>
<keyword evidence="1" id="KW-0812">Transmembrane</keyword>
<keyword evidence="3" id="KW-1185">Reference proteome</keyword>
<comment type="caution">
    <text evidence="2">The sequence shown here is derived from an EMBL/GenBank/DDBJ whole genome shotgun (WGS) entry which is preliminary data.</text>
</comment>
<gene>
    <name evidence="2" type="ORF">G7Y89_g13710</name>
</gene>
<sequence length="154" mass="16635">MGIQARTSGTIGYAQSLLDRVVSPSTRQNMYNTILTFSQEKPLLASFIFTHLLFSLTPLLLFASFSLGVFLLAAISALLFSLFWIGLALAVLVPTLFVTVGLGVLVWVWAVGSWLVGQWCWGVVFNKAGEVKGKQVGVVNGKGGRVVDGVKEEN</sequence>
<keyword evidence="1" id="KW-0472">Membrane</keyword>
<protein>
    <submittedName>
        <fullName evidence="2">Uncharacterized protein</fullName>
    </submittedName>
</protein>
<feature type="transmembrane region" description="Helical" evidence="1">
    <location>
        <begin position="104"/>
        <end position="125"/>
    </location>
</feature>
<evidence type="ECO:0000313" key="3">
    <source>
        <dbReference type="Proteomes" id="UP000566819"/>
    </source>
</evidence>
<reference evidence="2 3" key="1">
    <citation type="submission" date="2020-03" db="EMBL/GenBank/DDBJ databases">
        <title>Draft Genome Sequence of Cudoniella acicularis.</title>
        <authorList>
            <person name="Buettner E."/>
            <person name="Kellner H."/>
        </authorList>
    </citation>
    <scope>NUCLEOTIDE SEQUENCE [LARGE SCALE GENOMIC DNA]</scope>
    <source>
        <strain evidence="2 3">DSM 108380</strain>
    </source>
</reference>
<evidence type="ECO:0000313" key="2">
    <source>
        <dbReference type="EMBL" id="KAF4624459.1"/>
    </source>
</evidence>
<dbReference type="OrthoDB" id="3928876at2759"/>
<proteinExistence type="predicted"/>
<feature type="transmembrane region" description="Helical" evidence="1">
    <location>
        <begin position="43"/>
        <end position="62"/>
    </location>
</feature>
<evidence type="ECO:0000256" key="1">
    <source>
        <dbReference type="SAM" id="Phobius"/>
    </source>
</evidence>
<organism evidence="2 3">
    <name type="scientific">Cudoniella acicularis</name>
    <dbReference type="NCBI Taxonomy" id="354080"/>
    <lineage>
        <taxon>Eukaryota</taxon>
        <taxon>Fungi</taxon>
        <taxon>Dikarya</taxon>
        <taxon>Ascomycota</taxon>
        <taxon>Pezizomycotina</taxon>
        <taxon>Leotiomycetes</taxon>
        <taxon>Helotiales</taxon>
        <taxon>Tricladiaceae</taxon>
        <taxon>Cudoniella</taxon>
    </lineage>
</organism>
<keyword evidence="1" id="KW-1133">Transmembrane helix</keyword>
<feature type="transmembrane region" description="Helical" evidence="1">
    <location>
        <begin position="69"/>
        <end position="92"/>
    </location>
</feature>
<dbReference type="Pfam" id="PF16015">
    <property type="entry name" value="Promethin"/>
    <property type="match status" value="1"/>
</dbReference>
<dbReference type="Proteomes" id="UP000566819">
    <property type="component" value="Unassembled WGS sequence"/>
</dbReference>